<protein>
    <recommendedName>
        <fullName evidence="3">Peptidase</fullName>
    </recommendedName>
</protein>
<proteinExistence type="predicted"/>
<dbReference type="EMBL" id="KC330683">
    <property type="protein sequence ID" value="AGE61063.1"/>
    <property type="molecule type" value="Genomic_DNA"/>
</dbReference>
<evidence type="ECO:0000313" key="1">
    <source>
        <dbReference type="EMBL" id="AGE61063.1"/>
    </source>
</evidence>
<dbReference type="GeneID" id="14697396"/>
<organism evidence="1 2">
    <name type="scientific">Bacillus phage Finn</name>
    <dbReference type="NCBI Taxonomy" id="2884419"/>
    <lineage>
        <taxon>Viruses</taxon>
        <taxon>Duplodnaviria</taxon>
        <taxon>Heunggongvirae</taxon>
        <taxon>Uroviricota</taxon>
        <taxon>Caudoviricetes</taxon>
        <taxon>Ehrlichviridae</taxon>
        <taxon>Andromedavirus</taxon>
        <taxon>Andromedavirus finn</taxon>
    </lineage>
</organism>
<gene>
    <name evidence="1" type="ORF">FINN_70</name>
</gene>
<dbReference type="Proteomes" id="UP000011291">
    <property type="component" value="Segment"/>
</dbReference>
<sequence>MTYLEEVNGRSITVRNVEYTIEVLSAEEIDEMAGEEVFGLQSNKDAKIYLRDGMNDDRAEQTLIHELLHAMFFESGYIFDNQEQEEGIVNALSLVIHDMSVKGSLEIAFDDPFEFVVGEPKKADPDDPRFQPLGESPLTPKISFKDISLFPQPTFFL</sequence>
<dbReference type="KEGG" id="vg:14697396"/>
<evidence type="ECO:0000313" key="2">
    <source>
        <dbReference type="Proteomes" id="UP000011291"/>
    </source>
</evidence>
<keyword evidence="2" id="KW-1185">Reference proteome</keyword>
<dbReference type="RefSeq" id="YP_007517691.1">
    <property type="nucleotide sequence ID" value="NC_020480.1"/>
</dbReference>
<reference evidence="1 2" key="1">
    <citation type="journal article" date="2013" name="Virology">
        <title>Genomic characterization of six novel Bacillus pumilus bacteriophages.</title>
        <authorList>
            <person name="Lorenz L."/>
            <person name="Lins B."/>
            <person name="Barrett J."/>
            <person name="Montgomery A."/>
            <person name="Trapani S."/>
            <person name="Schindler A."/>
            <person name="Christie G.E."/>
            <person name="Cresawn S.G."/>
            <person name="Temple L."/>
        </authorList>
    </citation>
    <scope>NUCLEOTIDE SEQUENCE [LARGE SCALE GENOMIC DNA]</scope>
</reference>
<accession>M1HNG8</accession>
<name>M1HNG8_9CAUD</name>
<evidence type="ECO:0008006" key="3">
    <source>
        <dbReference type="Google" id="ProtNLM"/>
    </source>
</evidence>